<dbReference type="GO" id="GO:0016491">
    <property type="term" value="F:oxidoreductase activity"/>
    <property type="evidence" value="ECO:0007669"/>
    <property type="project" value="UniProtKB-KW"/>
</dbReference>
<dbReference type="Pfam" id="PF00106">
    <property type="entry name" value="adh_short"/>
    <property type="match status" value="1"/>
</dbReference>
<dbReference type="GeneID" id="108681985"/>
<proteinExistence type="predicted"/>
<dbReference type="RefSeq" id="XP_047737742.1">
    <property type="nucleotide sequence ID" value="XM_047881786.1"/>
</dbReference>
<dbReference type="AlphaFoldDB" id="A0A979FML7"/>
<keyword evidence="3" id="KW-1185">Reference proteome</keyword>
<dbReference type="SUPFAM" id="SSF51735">
    <property type="entry name" value="NAD(P)-binding Rossmann-fold domains"/>
    <property type="match status" value="1"/>
</dbReference>
<dbReference type="PRINTS" id="PR00081">
    <property type="entry name" value="GDHRDH"/>
</dbReference>
<dbReference type="PANTHER" id="PTHR43157:SF31">
    <property type="entry name" value="PHOSPHATIDYLINOSITOL-GLYCAN BIOSYNTHESIS CLASS F PROTEIN"/>
    <property type="match status" value="1"/>
</dbReference>
<sequence length="322" mass="35505">MLAAWCLLYLVVLLLAVKYAYRAYAGRCYSTNRLDGKLAIVTGASAGIGAETCLDFARRGARVIMACRNLEKAQRVAANIKRMSGNEAVTVKKLDLASLASVRAFCNDILKTETALHILVNNAGIGGSVQKQMSEDGFELTMASNHYGHFLLTNMLGKLLKNGAPSRVVCVASLAYFWTGKMDVEDLNFRNIPYGDYRAYSLSKLANILMTRELARRLEGTGVTTYSVHPGFVATEIFHKNSVMVADWFANFMCFMGKSAELGAQTNIYCAVDDAVAHQSGRYYSDCRELRTYRLANDDSLAAKLWATSERDVKLAPHEANI</sequence>
<dbReference type="OrthoDB" id="191139at2759"/>
<protein>
    <submittedName>
        <fullName evidence="4">Retinol dehydrogenase 11-like isoform X1</fullName>
    </submittedName>
</protein>
<dbReference type="CDD" id="cd05327">
    <property type="entry name" value="retinol-DH_like_SDR_c_like"/>
    <property type="match status" value="1"/>
</dbReference>
<dbReference type="Gene3D" id="3.40.50.720">
    <property type="entry name" value="NAD(P)-binding Rossmann-like Domain"/>
    <property type="match status" value="1"/>
</dbReference>
<dbReference type="KEGG" id="hazt:108681985"/>
<dbReference type="InterPro" id="IPR036291">
    <property type="entry name" value="NAD(P)-bd_dom_sf"/>
</dbReference>
<accession>A0A979FML7</accession>
<dbReference type="InterPro" id="IPR002347">
    <property type="entry name" value="SDR_fam"/>
</dbReference>
<dbReference type="OMA" id="ECTRVIN"/>
<evidence type="ECO:0000313" key="4">
    <source>
        <dbReference type="RefSeq" id="XP_047737742.1"/>
    </source>
</evidence>
<name>A0A979FML7_HYAAZ</name>
<dbReference type="PANTHER" id="PTHR43157">
    <property type="entry name" value="PHOSPHATIDYLINOSITOL-GLYCAN BIOSYNTHESIS CLASS F PROTEIN-RELATED"/>
    <property type="match status" value="1"/>
</dbReference>
<feature type="signal peptide" evidence="2">
    <location>
        <begin position="1"/>
        <end position="22"/>
    </location>
</feature>
<feature type="chain" id="PRO_5037539630" evidence="2">
    <location>
        <begin position="23"/>
        <end position="322"/>
    </location>
</feature>
<evidence type="ECO:0000256" key="1">
    <source>
        <dbReference type="ARBA" id="ARBA00023002"/>
    </source>
</evidence>
<dbReference type="Proteomes" id="UP000694843">
    <property type="component" value="Unplaced"/>
</dbReference>
<evidence type="ECO:0000313" key="3">
    <source>
        <dbReference type="Proteomes" id="UP000694843"/>
    </source>
</evidence>
<evidence type="ECO:0000256" key="2">
    <source>
        <dbReference type="SAM" id="SignalP"/>
    </source>
</evidence>
<organism evidence="3 4">
    <name type="scientific">Hyalella azteca</name>
    <name type="common">Amphipod</name>
    <dbReference type="NCBI Taxonomy" id="294128"/>
    <lineage>
        <taxon>Eukaryota</taxon>
        <taxon>Metazoa</taxon>
        <taxon>Ecdysozoa</taxon>
        <taxon>Arthropoda</taxon>
        <taxon>Crustacea</taxon>
        <taxon>Multicrustacea</taxon>
        <taxon>Malacostraca</taxon>
        <taxon>Eumalacostraca</taxon>
        <taxon>Peracarida</taxon>
        <taxon>Amphipoda</taxon>
        <taxon>Senticaudata</taxon>
        <taxon>Talitrida</taxon>
        <taxon>Talitroidea</taxon>
        <taxon>Hyalellidae</taxon>
        <taxon>Hyalella</taxon>
    </lineage>
</organism>
<keyword evidence="2" id="KW-0732">Signal</keyword>
<gene>
    <name evidence="4" type="primary">LOC108681985</name>
</gene>
<reference evidence="4" key="1">
    <citation type="submission" date="2025-08" db="UniProtKB">
        <authorList>
            <consortium name="RefSeq"/>
        </authorList>
    </citation>
    <scope>IDENTIFICATION</scope>
    <source>
        <tissue evidence="4">Whole organism</tissue>
    </source>
</reference>
<keyword evidence="1" id="KW-0560">Oxidoreductase</keyword>